<dbReference type="RefSeq" id="WP_241038743.1">
    <property type="nucleotide sequence ID" value="NZ_BAAAJF010000001.1"/>
</dbReference>
<accession>A0ABS9THS1</accession>
<feature type="chain" id="PRO_5047214178" evidence="1">
    <location>
        <begin position="26"/>
        <end position="130"/>
    </location>
</feature>
<keyword evidence="3" id="KW-1185">Reference proteome</keyword>
<sequence length="130" mass="13208">MLKKAGIVVAAATAGLLAVAPLAFAGDRGDDSDQRSESRSASSTVGLYDIDYENDSAECLTLNNATSTADNAATSNTLAILGLATSTLTQTLTPAATAAQTPLQTASCNNFTFEDNREDNSTAVTGSLNG</sequence>
<evidence type="ECO:0000313" key="3">
    <source>
        <dbReference type="Proteomes" id="UP001299970"/>
    </source>
</evidence>
<evidence type="ECO:0000313" key="2">
    <source>
        <dbReference type="EMBL" id="MCH6168099.1"/>
    </source>
</evidence>
<dbReference type="EMBL" id="JAKXMK010000017">
    <property type="protein sequence ID" value="MCH6168099.1"/>
    <property type="molecule type" value="Genomic_DNA"/>
</dbReference>
<dbReference type="Proteomes" id="UP001299970">
    <property type="component" value="Unassembled WGS sequence"/>
</dbReference>
<keyword evidence="1" id="KW-0732">Signal</keyword>
<comment type="caution">
    <text evidence="2">The sequence shown here is derived from an EMBL/GenBank/DDBJ whole genome shotgun (WGS) entry which is preliminary data.</text>
</comment>
<gene>
    <name evidence="2" type="ORF">MMF94_20620</name>
</gene>
<protein>
    <submittedName>
        <fullName evidence="2">Uncharacterized protein</fullName>
    </submittedName>
</protein>
<reference evidence="2 3" key="1">
    <citation type="submission" date="2022-03" db="EMBL/GenBank/DDBJ databases">
        <title>Pseudonocardia alaer sp. nov., a novel actinomycete isolated from reed forest soil.</title>
        <authorList>
            <person name="Wang L."/>
        </authorList>
    </citation>
    <scope>NUCLEOTIDE SEQUENCE [LARGE SCALE GENOMIC DNA]</scope>
    <source>
        <strain evidence="2 3">Y-16303</strain>
    </source>
</reference>
<organism evidence="2 3">
    <name type="scientific">Pseudonocardia alaniniphila</name>
    <dbReference type="NCBI Taxonomy" id="75291"/>
    <lineage>
        <taxon>Bacteria</taxon>
        <taxon>Bacillati</taxon>
        <taxon>Actinomycetota</taxon>
        <taxon>Actinomycetes</taxon>
        <taxon>Pseudonocardiales</taxon>
        <taxon>Pseudonocardiaceae</taxon>
        <taxon>Pseudonocardia</taxon>
    </lineage>
</organism>
<proteinExistence type="predicted"/>
<name>A0ABS9THS1_9PSEU</name>
<feature type="signal peptide" evidence="1">
    <location>
        <begin position="1"/>
        <end position="25"/>
    </location>
</feature>
<evidence type="ECO:0000256" key="1">
    <source>
        <dbReference type="SAM" id="SignalP"/>
    </source>
</evidence>